<evidence type="ECO:0000256" key="1">
    <source>
        <dbReference type="SAM" id="MobiDB-lite"/>
    </source>
</evidence>
<name>A0A2I0UU76_LIMLA</name>
<feature type="compositionally biased region" description="Pro residues" evidence="1">
    <location>
        <begin position="35"/>
        <end position="47"/>
    </location>
</feature>
<dbReference type="EMBL" id="KZ505636">
    <property type="protein sequence ID" value="PKU49603.1"/>
    <property type="molecule type" value="Genomic_DNA"/>
</dbReference>
<sequence>MAAPGSFVPLPGPADGTHIARSCRTSSHATGHGPQKPPDVPPGPCPQSIPVTTRTESKPACFPDLFFPAAESHGRLQLRPDDRLSCKAYTFSVTALAPAAETPVNALRAPQLYYSRSHSYNSWGVGMANLAGQARDFCHDSPKLKDSTDSLVRDQNMHVHLLVSWA</sequence>
<evidence type="ECO:0000313" key="2">
    <source>
        <dbReference type="EMBL" id="PKU49603.1"/>
    </source>
</evidence>
<reference evidence="3" key="1">
    <citation type="submission" date="2017-11" db="EMBL/GenBank/DDBJ databases">
        <authorList>
            <person name="Lima N.C."/>
            <person name="Parody-Merino A.M."/>
            <person name="Battley P.F."/>
            <person name="Fidler A.E."/>
            <person name="Prosdocimi F."/>
        </authorList>
    </citation>
    <scope>NUCLEOTIDE SEQUENCE [LARGE SCALE GENOMIC DNA]</scope>
</reference>
<keyword evidence="3" id="KW-1185">Reference proteome</keyword>
<gene>
    <name evidence="2" type="ORF">llap_156</name>
</gene>
<feature type="region of interest" description="Disordered" evidence="1">
    <location>
        <begin position="1"/>
        <end position="55"/>
    </location>
</feature>
<protein>
    <submittedName>
        <fullName evidence="2">Uncharacterized protein</fullName>
    </submittedName>
</protein>
<dbReference type="AlphaFoldDB" id="A0A2I0UU76"/>
<proteinExistence type="predicted"/>
<dbReference type="Proteomes" id="UP000233556">
    <property type="component" value="Unassembled WGS sequence"/>
</dbReference>
<organism evidence="2 3">
    <name type="scientific">Limosa lapponica baueri</name>
    <dbReference type="NCBI Taxonomy" id="1758121"/>
    <lineage>
        <taxon>Eukaryota</taxon>
        <taxon>Metazoa</taxon>
        <taxon>Chordata</taxon>
        <taxon>Craniata</taxon>
        <taxon>Vertebrata</taxon>
        <taxon>Euteleostomi</taxon>
        <taxon>Archelosauria</taxon>
        <taxon>Archosauria</taxon>
        <taxon>Dinosauria</taxon>
        <taxon>Saurischia</taxon>
        <taxon>Theropoda</taxon>
        <taxon>Coelurosauria</taxon>
        <taxon>Aves</taxon>
        <taxon>Neognathae</taxon>
        <taxon>Neoaves</taxon>
        <taxon>Charadriiformes</taxon>
        <taxon>Scolopacidae</taxon>
        <taxon>Limosa</taxon>
    </lineage>
</organism>
<reference evidence="3" key="2">
    <citation type="submission" date="2017-12" db="EMBL/GenBank/DDBJ databases">
        <title>Genome sequence of the Bar-tailed Godwit (Limosa lapponica baueri).</title>
        <authorList>
            <person name="Lima N.C.B."/>
            <person name="Parody-Merino A.M."/>
            <person name="Battley P.F."/>
            <person name="Fidler A.E."/>
            <person name="Prosdocimi F."/>
        </authorList>
    </citation>
    <scope>NUCLEOTIDE SEQUENCE [LARGE SCALE GENOMIC DNA]</scope>
</reference>
<accession>A0A2I0UU76</accession>
<evidence type="ECO:0000313" key="3">
    <source>
        <dbReference type="Proteomes" id="UP000233556"/>
    </source>
</evidence>